<evidence type="ECO:0000313" key="2">
    <source>
        <dbReference type="EMBL" id="SLN70201.1"/>
    </source>
</evidence>
<reference evidence="3" key="1">
    <citation type="submission" date="2017-03" db="EMBL/GenBank/DDBJ databases">
        <authorList>
            <person name="Rodrigo-Torres L."/>
            <person name="Arahal R.D."/>
            <person name="Lucena T."/>
        </authorList>
    </citation>
    <scope>NUCLEOTIDE SEQUENCE [LARGE SCALE GENOMIC DNA]</scope>
    <source>
        <strain evidence="3">CECT 8370</strain>
    </source>
</reference>
<organism evidence="2 3">
    <name type="scientific">Roseovarius gaetbuli</name>
    <dbReference type="NCBI Taxonomy" id="1356575"/>
    <lineage>
        <taxon>Bacteria</taxon>
        <taxon>Pseudomonadati</taxon>
        <taxon>Pseudomonadota</taxon>
        <taxon>Alphaproteobacteria</taxon>
        <taxon>Rhodobacterales</taxon>
        <taxon>Roseobacteraceae</taxon>
        <taxon>Roseovarius</taxon>
    </lineage>
</organism>
<feature type="domain" description="Carrier" evidence="1">
    <location>
        <begin position="1"/>
        <end position="78"/>
    </location>
</feature>
<dbReference type="Gene3D" id="1.10.1200.10">
    <property type="entry name" value="ACP-like"/>
    <property type="match status" value="1"/>
</dbReference>
<dbReference type="PROSITE" id="PS50075">
    <property type="entry name" value="CARRIER"/>
    <property type="match status" value="1"/>
</dbReference>
<dbReference type="RefSeq" id="WP_212580097.1">
    <property type="nucleotide sequence ID" value="NZ_FWFJ01000044.1"/>
</dbReference>
<dbReference type="EMBL" id="FWFJ01000044">
    <property type="protein sequence ID" value="SLN70201.1"/>
    <property type="molecule type" value="Genomic_DNA"/>
</dbReference>
<dbReference type="AlphaFoldDB" id="A0A1X7A4C4"/>
<name>A0A1X7A4C4_9RHOB</name>
<dbReference type="SUPFAM" id="SSF47336">
    <property type="entry name" value="ACP-like"/>
    <property type="match status" value="1"/>
</dbReference>
<accession>A0A1X7A4C4</accession>
<sequence length="80" mass="9126">MIRSDILDLMNMVMKKRGREPLADEGQSTREAGFRSLDFSEVALRIESKVGRELSFEAASMRQIETVKDVLDFFEEAIKG</sequence>
<dbReference type="InterPro" id="IPR009081">
    <property type="entry name" value="PP-bd_ACP"/>
</dbReference>
<evidence type="ECO:0000313" key="3">
    <source>
        <dbReference type="Proteomes" id="UP000194012"/>
    </source>
</evidence>
<protein>
    <submittedName>
        <fullName evidence="2">Acyl carrier protein</fullName>
    </submittedName>
</protein>
<evidence type="ECO:0000259" key="1">
    <source>
        <dbReference type="PROSITE" id="PS50075"/>
    </source>
</evidence>
<gene>
    <name evidence="2" type="primary">acpP_3</name>
    <name evidence="2" type="ORF">ROG8370_03342</name>
</gene>
<proteinExistence type="predicted"/>
<dbReference type="InterPro" id="IPR036736">
    <property type="entry name" value="ACP-like_sf"/>
</dbReference>
<keyword evidence="3" id="KW-1185">Reference proteome</keyword>
<dbReference type="Proteomes" id="UP000194012">
    <property type="component" value="Unassembled WGS sequence"/>
</dbReference>